<protein>
    <submittedName>
        <fullName evidence="2">Uncharacterized protein</fullName>
    </submittedName>
</protein>
<evidence type="ECO:0000313" key="2">
    <source>
        <dbReference type="EMBL" id="CKR57870.1"/>
    </source>
</evidence>
<dbReference type="AlphaFoldDB" id="A0A654ZUT4"/>
<feature type="region of interest" description="Disordered" evidence="1">
    <location>
        <begin position="122"/>
        <end position="146"/>
    </location>
</feature>
<sequence length="146" mass="15940">MFAEQVAVVGDVGAAGCIAVSERVDVRDVDEVVMHGLHDQYRRGGHRATQLGVAEDMGNLRRRQNVLKGFVEEVTHVPAGHPDHCVYRCHLRQLLQQLTSFVVGVLLDHPGQAGVAVLQRGHHQRGQTGKKSAIEPAERVTKVTDG</sequence>
<evidence type="ECO:0000256" key="1">
    <source>
        <dbReference type="SAM" id="MobiDB-lite"/>
    </source>
</evidence>
<dbReference type="EMBL" id="CNGE01000007">
    <property type="protein sequence ID" value="CKR57870.1"/>
    <property type="molecule type" value="Genomic_DNA"/>
</dbReference>
<dbReference type="Proteomes" id="UP000048948">
    <property type="component" value="Unassembled WGS sequence"/>
</dbReference>
<feature type="compositionally biased region" description="Basic and acidic residues" evidence="1">
    <location>
        <begin position="132"/>
        <end position="146"/>
    </location>
</feature>
<evidence type="ECO:0000313" key="3">
    <source>
        <dbReference type="Proteomes" id="UP000048948"/>
    </source>
</evidence>
<reference evidence="2 3" key="1">
    <citation type="submission" date="2015-03" db="EMBL/GenBank/DDBJ databases">
        <authorList>
            <consortium name="Pathogen Informatics"/>
        </authorList>
    </citation>
    <scope>NUCLEOTIDE SEQUENCE [LARGE SCALE GENOMIC DNA]</scope>
    <source>
        <strain evidence="2 3">Bir 172</strain>
    </source>
</reference>
<proteinExistence type="predicted"/>
<accession>A0A654ZUT4</accession>
<name>A0A654ZUT4_MYCTX</name>
<organism evidence="2 3">
    <name type="scientific">Mycobacterium tuberculosis</name>
    <dbReference type="NCBI Taxonomy" id="1773"/>
    <lineage>
        <taxon>Bacteria</taxon>
        <taxon>Bacillati</taxon>
        <taxon>Actinomycetota</taxon>
        <taxon>Actinomycetes</taxon>
        <taxon>Mycobacteriales</taxon>
        <taxon>Mycobacteriaceae</taxon>
        <taxon>Mycobacterium</taxon>
        <taxon>Mycobacterium tuberculosis complex</taxon>
    </lineage>
</organism>
<gene>
    <name evidence="2" type="ORF">ERS027646_00096</name>
</gene>